<feature type="transmembrane region" description="Helical" evidence="1">
    <location>
        <begin position="110"/>
        <end position="134"/>
    </location>
</feature>
<dbReference type="AlphaFoldDB" id="A0A9D7LS66"/>
<keyword evidence="1" id="KW-0472">Membrane</keyword>
<organism evidence="2 3">
    <name type="scientific">Candidatus Dechloromonas phosphorivorans</name>
    <dbReference type="NCBI Taxonomy" id="2899244"/>
    <lineage>
        <taxon>Bacteria</taxon>
        <taxon>Pseudomonadati</taxon>
        <taxon>Pseudomonadota</taxon>
        <taxon>Betaproteobacteria</taxon>
        <taxon>Rhodocyclales</taxon>
        <taxon>Azonexaceae</taxon>
        <taxon>Dechloromonas</taxon>
    </lineage>
</organism>
<keyword evidence="1" id="KW-0812">Transmembrane</keyword>
<accession>A0A9D7LS66</accession>
<name>A0A9D7LS66_9RHOO</name>
<evidence type="ECO:0000313" key="3">
    <source>
        <dbReference type="Proteomes" id="UP000808146"/>
    </source>
</evidence>
<dbReference type="EMBL" id="JADKBR010000017">
    <property type="protein sequence ID" value="MBK8891075.1"/>
    <property type="molecule type" value="Genomic_DNA"/>
</dbReference>
<protein>
    <submittedName>
        <fullName evidence="2">Uncharacterized protein</fullName>
    </submittedName>
</protein>
<sequence length="147" mass="15737">MTQRIHLFAGLLATLTIASFFSVSLFSELLGSTETIVAAKALIVMPGLFLLIPAIAATGVSGFILSKSRQGRLIAAKKKRMPFIAANGVLILVPCAIFLNRWAAAGTFDTTFYLVQGLEFLAGATNLGLMGLNIRDGLRMSGRFRKS</sequence>
<keyword evidence="1" id="KW-1133">Transmembrane helix</keyword>
<evidence type="ECO:0000256" key="1">
    <source>
        <dbReference type="SAM" id="Phobius"/>
    </source>
</evidence>
<dbReference type="Proteomes" id="UP000808146">
    <property type="component" value="Unassembled WGS sequence"/>
</dbReference>
<proteinExistence type="predicted"/>
<feature type="transmembrane region" description="Helical" evidence="1">
    <location>
        <begin position="84"/>
        <end position="104"/>
    </location>
</feature>
<reference evidence="2" key="1">
    <citation type="submission" date="2020-10" db="EMBL/GenBank/DDBJ databases">
        <title>Connecting structure to function with the recovery of over 1000 high-quality activated sludge metagenome-assembled genomes encoding full-length rRNA genes using long-read sequencing.</title>
        <authorList>
            <person name="Singleton C.M."/>
            <person name="Petriglieri F."/>
            <person name="Kristensen J.M."/>
            <person name="Kirkegaard R.H."/>
            <person name="Michaelsen T.Y."/>
            <person name="Andersen M.H."/>
            <person name="Karst S.M."/>
            <person name="Dueholm M.S."/>
            <person name="Nielsen P.H."/>
            <person name="Albertsen M."/>
        </authorList>
    </citation>
    <scope>NUCLEOTIDE SEQUENCE</scope>
    <source>
        <strain evidence="2">OdNE_18-Q3-R46-58_BAT3C.305</strain>
    </source>
</reference>
<comment type="caution">
    <text evidence="2">The sequence shown here is derived from an EMBL/GenBank/DDBJ whole genome shotgun (WGS) entry which is preliminary data.</text>
</comment>
<feature type="transmembrane region" description="Helical" evidence="1">
    <location>
        <begin position="41"/>
        <end position="64"/>
    </location>
</feature>
<evidence type="ECO:0000313" key="2">
    <source>
        <dbReference type="EMBL" id="MBK8891075.1"/>
    </source>
</evidence>
<gene>
    <name evidence="2" type="ORF">IPN75_12280</name>
</gene>